<reference evidence="1" key="1">
    <citation type="submission" date="2021-06" db="EMBL/GenBank/DDBJ databases">
        <authorList>
            <person name="Kallberg Y."/>
            <person name="Tangrot J."/>
            <person name="Rosling A."/>
        </authorList>
    </citation>
    <scope>NUCLEOTIDE SEQUENCE</scope>
    <source>
        <strain evidence="1">CL356</strain>
    </source>
</reference>
<dbReference type="Proteomes" id="UP000789525">
    <property type="component" value="Unassembled WGS sequence"/>
</dbReference>
<proteinExistence type="predicted"/>
<protein>
    <submittedName>
        <fullName evidence="1">6161_t:CDS:1</fullName>
    </submittedName>
</protein>
<organism evidence="1 2">
    <name type="scientific">Acaulospora colombiana</name>
    <dbReference type="NCBI Taxonomy" id="27376"/>
    <lineage>
        <taxon>Eukaryota</taxon>
        <taxon>Fungi</taxon>
        <taxon>Fungi incertae sedis</taxon>
        <taxon>Mucoromycota</taxon>
        <taxon>Glomeromycotina</taxon>
        <taxon>Glomeromycetes</taxon>
        <taxon>Diversisporales</taxon>
        <taxon>Acaulosporaceae</taxon>
        <taxon>Acaulospora</taxon>
    </lineage>
</organism>
<dbReference type="EMBL" id="CAJVPT010018217">
    <property type="protein sequence ID" value="CAG8632361.1"/>
    <property type="molecule type" value="Genomic_DNA"/>
</dbReference>
<evidence type="ECO:0000313" key="1">
    <source>
        <dbReference type="EMBL" id="CAG8632361.1"/>
    </source>
</evidence>
<evidence type="ECO:0000313" key="2">
    <source>
        <dbReference type="Proteomes" id="UP000789525"/>
    </source>
</evidence>
<accession>A0ACA9N3M7</accession>
<gene>
    <name evidence="1" type="ORF">ACOLOM_LOCUS7675</name>
</gene>
<comment type="caution">
    <text evidence="1">The sequence shown here is derived from an EMBL/GenBank/DDBJ whole genome shotgun (WGS) entry which is preliminary data.</text>
</comment>
<name>A0ACA9N3M7_9GLOM</name>
<feature type="non-terminal residue" evidence="1">
    <location>
        <position position="796"/>
    </location>
</feature>
<keyword evidence="2" id="KW-1185">Reference proteome</keyword>
<sequence>LMTKYDPNADVEGLESSPWNLRPETKRLQNVILVFILTTLYLPVSKLSIDVLVWSDSFWAVPNPYVNEDNPVFGKAAGGMRNPGDFCYVTSMKQDSMNFAPILIGVALLTLGGFTFWFPIALKRLVDRNLPRVDRYNELGEIIASSEEEYKNLLQKDTCPYNFLYNVYSEKWAAYKTFIMANKFVNILFVVMISKDNCLFRSIPRIYTDINTSEYWSRSGYVVNSVLAIVIAFQVGSLSAIKSASLVISYLSVSIVAWYVFQETESYRTILKKVTKRLDFSLNIYSSKLDFSKHIKRRVWQETWSTLLLTSDQLKMPEDKVVAYSQSVYRPPYLLNFSGTVAERHVENLKIIRQIGLRNYISSMAPMSSSLLEMREKIVNNYVGPDMYYAPEFLSLKIMTCFGKAYVVPFPFSVVMVYDEDESVITLTQEWEIARYIQQNENKEIMRRRLVRQMIRALDGKTVIGPCYYGNDNEVYYDAGDKIRRKQHSKWKDYNMNPGFDVTITYTAASKWNSPQDSSKPTHERVVSHDVIGITTDFQMTPQLEKLFTDNYDLLSVGLNEIQNLMEEYREYYRDEAKVKERTLSYGFFINVYDNPSIPLESLPALLVNTEENSIVQAIPETDYPSLIYLYERMRAVNLSRVHQWWYLFWEDLWRKNHKEIPELNKHPQDFSPAYRTSVCYRPMVRLELEEFLEKRGCWKNEGKKGFLNSGVLNRIYLYLNNVVFEVSDGKSKRKNDIEEEKQKKWNITKGNTIDDNSEYHMFKNKVGTTMRERVLLMRDLLLKKNSNLPRTRPFF</sequence>
<feature type="non-terminal residue" evidence="1">
    <location>
        <position position="1"/>
    </location>
</feature>